<gene>
    <name evidence="1" type="ORF">RBSWK_04994</name>
</gene>
<reference evidence="1 2" key="1">
    <citation type="journal article" date="2013" name="Mar. Genomics">
        <title>Expression of sulfatases in Rhodopirellula baltica and the diversity of sulfatases in the genus Rhodopirellula.</title>
        <authorList>
            <person name="Wegner C.E."/>
            <person name="Richter-Heitmann T."/>
            <person name="Klindworth A."/>
            <person name="Klockow C."/>
            <person name="Richter M."/>
            <person name="Achstetter T."/>
            <person name="Glockner F.O."/>
            <person name="Harder J."/>
        </authorList>
    </citation>
    <scope>NUCLEOTIDE SEQUENCE [LARGE SCALE GENOMIC DNA]</scope>
    <source>
        <strain evidence="1 2">SWK14</strain>
    </source>
</reference>
<dbReference type="AlphaFoldDB" id="L7CDB6"/>
<evidence type="ECO:0000313" key="2">
    <source>
        <dbReference type="Proteomes" id="UP000010959"/>
    </source>
</evidence>
<dbReference type="PATRIC" id="fig|993516.3.peg.5334"/>
<sequence length="94" mass="10492">MSWHGETIESTVTNCNIRRGRAWQMKYATRKAGGLPFGDRELVLIDLPPLYRDLLGNMRAYTTVAVGYTEESMEKWADALGLGGEPDDARESPS</sequence>
<organism evidence="1 2">
    <name type="scientific">Rhodopirellula baltica SWK14</name>
    <dbReference type="NCBI Taxonomy" id="993516"/>
    <lineage>
        <taxon>Bacteria</taxon>
        <taxon>Pseudomonadati</taxon>
        <taxon>Planctomycetota</taxon>
        <taxon>Planctomycetia</taxon>
        <taxon>Pirellulales</taxon>
        <taxon>Pirellulaceae</taxon>
        <taxon>Rhodopirellula</taxon>
    </lineage>
</organism>
<evidence type="ECO:0000313" key="1">
    <source>
        <dbReference type="EMBL" id="ELP31086.1"/>
    </source>
</evidence>
<proteinExistence type="predicted"/>
<protein>
    <submittedName>
        <fullName evidence="1">Uncharacterized protein</fullName>
    </submittedName>
</protein>
<accession>L7CDB6</accession>
<dbReference type="EMBL" id="AMWG01000133">
    <property type="protein sequence ID" value="ELP31086.1"/>
    <property type="molecule type" value="Genomic_DNA"/>
</dbReference>
<name>L7CDB6_RHOBT</name>
<dbReference type="Proteomes" id="UP000010959">
    <property type="component" value="Unassembled WGS sequence"/>
</dbReference>
<comment type="caution">
    <text evidence="1">The sequence shown here is derived from an EMBL/GenBank/DDBJ whole genome shotgun (WGS) entry which is preliminary data.</text>
</comment>